<dbReference type="EMBL" id="CP048838">
    <property type="protein sequence ID" value="QJA03071.1"/>
    <property type="molecule type" value="Genomic_DNA"/>
</dbReference>
<dbReference type="Proteomes" id="UP000503330">
    <property type="component" value="Chromosome"/>
</dbReference>
<dbReference type="AlphaFoldDB" id="A0AAP9MHB2"/>
<evidence type="ECO:0008006" key="4">
    <source>
        <dbReference type="Google" id="ProtNLM"/>
    </source>
</evidence>
<protein>
    <recommendedName>
        <fullName evidence="4">DUF4157 domain-containing protein</fullName>
    </recommendedName>
</protein>
<accession>A0AAP9MHB2</accession>
<evidence type="ECO:0000313" key="2">
    <source>
        <dbReference type="EMBL" id="QJA03071.1"/>
    </source>
</evidence>
<dbReference type="RefSeq" id="WP_008727565.1">
    <property type="nucleotide sequence ID" value="NZ_BAAACC010000007.1"/>
</dbReference>
<dbReference type="GeneID" id="61926219"/>
<evidence type="ECO:0000256" key="1">
    <source>
        <dbReference type="SAM" id="MobiDB-lite"/>
    </source>
</evidence>
<proteinExistence type="predicted"/>
<name>A0AAP9MHB2_CLOIN</name>
<gene>
    <name evidence="2" type="ORF">G4D54_11740</name>
</gene>
<reference evidence="2 3" key="1">
    <citation type="submission" date="2020-02" db="EMBL/GenBank/DDBJ databases">
        <authorList>
            <person name="Kociolek L.K."/>
            <person name="Ozer E.A."/>
        </authorList>
    </citation>
    <scope>NUCLEOTIDE SEQUENCE [LARGE SCALE GENOMIC DNA]</scope>
    <source>
        <strain evidence="2 3">ATCC 14501</strain>
    </source>
</reference>
<organism evidence="2 3">
    <name type="scientific">Clostridium innocuum</name>
    <dbReference type="NCBI Taxonomy" id="1522"/>
    <lineage>
        <taxon>Bacteria</taxon>
        <taxon>Bacillati</taxon>
        <taxon>Bacillota</taxon>
        <taxon>Clostridia</taxon>
        <taxon>Eubacteriales</taxon>
        <taxon>Clostridiaceae</taxon>
        <taxon>Clostridium</taxon>
    </lineage>
</organism>
<feature type="region of interest" description="Disordered" evidence="1">
    <location>
        <begin position="1"/>
        <end position="21"/>
    </location>
</feature>
<feature type="compositionally biased region" description="Basic residues" evidence="1">
    <location>
        <begin position="1"/>
        <end position="11"/>
    </location>
</feature>
<evidence type="ECO:0000313" key="3">
    <source>
        <dbReference type="Proteomes" id="UP000503330"/>
    </source>
</evidence>
<sequence>MKHIKTKRSKTKPQTVADRIRSNAEEQAQIDLSRIAISYNSPQPEKMHANAFLQNHHIYIKDQNPATLAHEFGHIIQRSHNTIPVSQRQLGKSVNQNHALEKEADMYAEGLLTNTITFPQKKGNTLRAISQNVIQFQGAEEQAITKTEGIPRANVVCDVDLYKINQKTFEKLRSARREWALQLYTELIAKEPYQSANAQDKETYKEDINTMVSTYVTEQTGVMKCEEAADMIYTNLRRQINFKKTMFYYSVIPYIESHQRPSLEHAIIITSSKDIKPFLSKADSCGYSILTDPNEILKNALVLDGWRHSMCSLTAFLQGANPWTCVHSSQSSSTSKLFFKVLTTRMAEPMFPTFLFESQKQFLDTQIQSFNENNDPLRDKKIADNRSAYEPYDYHLQKDGIVTWVEKKPRRKRKKAFSIV</sequence>